<sequence length="265" mass="27670">MTTAAGRAVRDESRQRRSAATFAPVGWRPEPRQLMAAATVAAFAVGLWTVGPAPLRVVAVLLVAEAVLMGLPWRVPRGGRSGASIWAETLAGLVAPLGALVLTACTAPQWLTRPGQWWWFAVALAVGAGLVVLSGLRPAGLFTGELAFVLGPTPRSHGSARAFAGAVGAVGEEILFRAPVLMVADPALLGLLAATAFVAQHHIQPGANRRGTVRSTAVEIAGAVALLALTLASQSVYPALLAHLVNNIPQIVIELQRENEDRSWS</sequence>
<evidence type="ECO:0000256" key="1">
    <source>
        <dbReference type="SAM" id="Phobius"/>
    </source>
</evidence>
<dbReference type="EMBL" id="JAVRFE010000007">
    <property type="protein sequence ID" value="MDT0455681.1"/>
    <property type="molecule type" value="Genomic_DNA"/>
</dbReference>
<dbReference type="RefSeq" id="WP_311622993.1">
    <property type="nucleotide sequence ID" value="NZ_JAVRFE010000007.1"/>
</dbReference>
<feature type="transmembrane region" description="Helical" evidence="1">
    <location>
        <begin position="34"/>
        <end position="51"/>
    </location>
</feature>
<feature type="transmembrane region" description="Helical" evidence="1">
    <location>
        <begin position="117"/>
        <end position="136"/>
    </location>
</feature>
<accession>A0ABU2T376</accession>
<proteinExistence type="predicted"/>
<name>A0ABU2T376_9ACTN</name>
<dbReference type="InterPro" id="IPR003675">
    <property type="entry name" value="Rce1/LyrA-like_dom"/>
</dbReference>
<keyword evidence="4" id="KW-1185">Reference proteome</keyword>
<organism evidence="3 4">
    <name type="scientific">Streptomyces mooreae</name>
    <dbReference type="NCBI Taxonomy" id="3075523"/>
    <lineage>
        <taxon>Bacteria</taxon>
        <taxon>Bacillati</taxon>
        <taxon>Actinomycetota</taxon>
        <taxon>Actinomycetes</taxon>
        <taxon>Kitasatosporales</taxon>
        <taxon>Streptomycetaceae</taxon>
        <taxon>Streptomyces</taxon>
    </lineage>
</organism>
<feature type="domain" description="CAAX prenyl protease 2/Lysostaphin resistance protein A-like" evidence="2">
    <location>
        <begin position="163"/>
        <end position="248"/>
    </location>
</feature>
<evidence type="ECO:0000313" key="3">
    <source>
        <dbReference type="EMBL" id="MDT0455681.1"/>
    </source>
</evidence>
<protein>
    <recommendedName>
        <fullName evidence="2">CAAX prenyl protease 2/Lysostaphin resistance protein A-like domain-containing protein</fullName>
    </recommendedName>
</protein>
<comment type="caution">
    <text evidence="3">The sequence shown here is derived from an EMBL/GenBank/DDBJ whole genome shotgun (WGS) entry which is preliminary data.</text>
</comment>
<dbReference type="Pfam" id="PF02517">
    <property type="entry name" value="Rce1-like"/>
    <property type="match status" value="1"/>
</dbReference>
<feature type="transmembrane region" description="Helical" evidence="1">
    <location>
        <begin position="85"/>
        <end position="111"/>
    </location>
</feature>
<dbReference type="Proteomes" id="UP001180551">
    <property type="component" value="Unassembled WGS sequence"/>
</dbReference>
<keyword evidence="1" id="KW-1133">Transmembrane helix</keyword>
<evidence type="ECO:0000313" key="4">
    <source>
        <dbReference type="Proteomes" id="UP001180551"/>
    </source>
</evidence>
<reference evidence="3" key="1">
    <citation type="submission" date="2024-05" db="EMBL/GenBank/DDBJ databases">
        <title>30 novel species of actinomycetes from the DSMZ collection.</title>
        <authorList>
            <person name="Nouioui I."/>
        </authorList>
    </citation>
    <scope>NUCLEOTIDE SEQUENCE</scope>
    <source>
        <strain evidence="3">DSM 41527</strain>
    </source>
</reference>
<keyword evidence="1" id="KW-0472">Membrane</keyword>
<evidence type="ECO:0000259" key="2">
    <source>
        <dbReference type="Pfam" id="PF02517"/>
    </source>
</evidence>
<gene>
    <name evidence="3" type="ORF">RM550_08005</name>
</gene>
<keyword evidence="1" id="KW-0812">Transmembrane</keyword>